<evidence type="ECO:0000313" key="1">
    <source>
        <dbReference type="EMBL" id="PWI53141.1"/>
    </source>
</evidence>
<dbReference type="Proteomes" id="UP000245380">
    <property type="component" value="Unassembled WGS sequence"/>
</dbReference>
<dbReference type="OrthoDB" id="9788304at2"/>
<proteinExistence type="predicted"/>
<dbReference type="AlphaFoldDB" id="A0A2U3CVT2"/>
<dbReference type="RefSeq" id="WP_109431808.1">
    <property type="nucleotide sequence ID" value="NZ_MPDK01000061.1"/>
</dbReference>
<name>A0A2U3CVT2_SULT2</name>
<protein>
    <submittedName>
        <fullName evidence="1">Uncharacterized protein</fullName>
    </submittedName>
</protein>
<evidence type="ECO:0000313" key="2">
    <source>
        <dbReference type="Proteomes" id="UP000245380"/>
    </source>
</evidence>
<comment type="caution">
    <text evidence="1">The sequence shown here is derived from an EMBL/GenBank/DDBJ whole genome shotgun (WGS) entry which is preliminary data.</text>
</comment>
<keyword evidence="2" id="KW-1185">Reference proteome</keyword>
<sequence length="69" mass="7745">MSYEGCANCGCRFSEFQISEFVDPFDNRFKESELVCAQCGETWEPTTFCELCDEPVDACTCHLAIVANC</sequence>
<organism evidence="1 2">
    <name type="scientific">Sulfoacidibacillus thermotolerans</name>
    <name type="common">Acidibacillus sulfuroxidans</name>
    <dbReference type="NCBI Taxonomy" id="1765684"/>
    <lineage>
        <taxon>Bacteria</taxon>
        <taxon>Bacillati</taxon>
        <taxon>Bacillota</taxon>
        <taxon>Bacilli</taxon>
        <taxon>Bacillales</taxon>
        <taxon>Alicyclobacillaceae</taxon>
        <taxon>Sulfoacidibacillus</taxon>
    </lineage>
</organism>
<gene>
    <name evidence="1" type="ORF">BM613_13975</name>
</gene>
<accession>A0A2U3CVT2</accession>
<dbReference type="EMBL" id="MPDK01000061">
    <property type="protein sequence ID" value="PWI53141.1"/>
    <property type="molecule type" value="Genomic_DNA"/>
</dbReference>
<reference evidence="1 2" key="1">
    <citation type="submission" date="2016-11" db="EMBL/GenBank/DDBJ databases">
        <title>Comparative genomics of Acidibacillus ferroxidans species.</title>
        <authorList>
            <person name="Oliveira G."/>
            <person name="Nunes G."/>
            <person name="Oliveira R."/>
            <person name="Araujo F."/>
            <person name="Salim A."/>
            <person name="Scholte L."/>
            <person name="Morais D."/>
            <person name="Nancucheo I."/>
            <person name="Johnson D.B."/>
            <person name="Grail B."/>
            <person name="Bittencourt J."/>
            <person name="Valadares R."/>
        </authorList>
    </citation>
    <scope>NUCLEOTIDE SEQUENCE [LARGE SCALE GENOMIC DNA]</scope>
    <source>
        <strain evidence="1 2">Y002</strain>
    </source>
</reference>